<reference evidence="1" key="1">
    <citation type="journal article" date="2019" name="bioRxiv">
        <title>The Genome of the Zebra Mussel, Dreissena polymorpha: A Resource for Invasive Species Research.</title>
        <authorList>
            <person name="McCartney M.A."/>
            <person name="Auch B."/>
            <person name="Kono T."/>
            <person name="Mallez S."/>
            <person name="Zhang Y."/>
            <person name="Obille A."/>
            <person name="Becker A."/>
            <person name="Abrahante J.E."/>
            <person name="Garbe J."/>
            <person name="Badalamenti J.P."/>
            <person name="Herman A."/>
            <person name="Mangelson H."/>
            <person name="Liachko I."/>
            <person name="Sullivan S."/>
            <person name="Sone E.D."/>
            <person name="Koren S."/>
            <person name="Silverstein K.A.T."/>
            <person name="Beckman K.B."/>
            <person name="Gohl D.M."/>
        </authorList>
    </citation>
    <scope>NUCLEOTIDE SEQUENCE</scope>
    <source>
        <strain evidence="1">Duluth1</strain>
        <tissue evidence="1">Whole animal</tissue>
    </source>
</reference>
<dbReference type="Proteomes" id="UP000828390">
    <property type="component" value="Unassembled WGS sequence"/>
</dbReference>
<name>A0A9D4KJK3_DREPO</name>
<accession>A0A9D4KJK3</accession>
<dbReference type="AlphaFoldDB" id="A0A9D4KJK3"/>
<reference evidence="1" key="2">
    <citation type="submission" date="2020-11" db="EMBL/GenBank/DDBJ databases">
        <authorList>
            <person name="McCartney M.A."/>
            <person name="Auch B."/>
            <person name="Kono T."/>
            <person name="Mallez S."/>
            <person name="Becker A."/>
            <person name="Gohl D.M."/>
            <person name="Silverstein K.A.T."/>
            <person name="Koren S."/>
            <person name="Bechman K.B."/>
            <person name="Herman A."/>
            <person name="Abrahante J.E."/>
            <person name="Garbe J."/>
        </authorList>
    </citation>
    <scope>NUCLEOTIDE SEQUENCE</scope>
    <source>
        <strain evidence="1">Duluth1</strain>
        <tissue evidence="1">Whole animal</tissue>
    </source>
</reference>
<dbReference type="EMBL" id="JAIWYP010000004">
    <property type="protein sequence ID" value="KAH3840745.1"/>
    <property type="molecule type" value="Genomic_DNA"/>
</dbReference>
<evidence type="ECO:0000313" key="2">
    <source>
        <dbReference type="Proteomes" id="UP000828390"/>
    </source>
</evidence>
<protein>
    <submittedName>
        <fullName evidence="1">Uncharacterized protein</fullName>
    </submittedName>
</protein>
<gene>
    <name evidence="1" type="ORF">DPMN_114201</name>
</gene>
<comment type="caution">
    <text evidence="1">The sequence shown here is derived from an EMBL/GenBank/DDBJ whole genome shotgun (WGS) entry which is preliminary data.</text>
</comment>
<keyword evidence="2" id="KW-1185">Reference proteome</keyword>
<sequence>MIRAVKCRTELCNTRCRQAHPNVRNSVCLENNYQTYVVLAFLPDVISTCQRRPWTCIKRIRVRMPQCCECWSCWDMFVTMPDWKDPG</sequence>
<organism evidence="1 2">
    <name type="scientific">Dreissena polymorpha</name>
    <name type="common">Zebra mussel</name>
    <name type="synonym">Mytilus polymorpha</name>
    <dbReference type="NCBI Taxonomy" id="45954"/>
    <lineage>
        <taxon>Eukaryota</taxon>
        <taxon>Metazoa</taxon>
        <taxon>Spiralia</taxon>
        <taxon>Lophotrochozoa</taxon>
        <taxon>Mollusca</taxon>
        <taxon>Bivalvia</taxon>
        <taxon>Autobranchia</taxon>
        <taxon>Heteroconchia</taxon>
        <taxon>Euheterodonta</taxon>
        <taxon>Imparidentia</taxon>
        <taxon>Neoheterodontei</taxon>
        <taxon>Myida</taxon>
        <taxon>Dreissenoidea</taxon>
        <taxon>Dreissenidae</taxon>
        <taxon>Dreissena</taxon>
    </lineage>
</organism>
<proteinExistence type="predicted"/>
<evidence type="ECO:0000313" key="1">
    <source>
        <dbReference type="EMBL" id="KAH3840745.1"/>
    </source>
</evidence>